<dbReference type="PANTHER" id="PTHR10882:SF0">
    <property type="entry name" value="DIPHTHINE METHYL ESTER SYNTHASE"/>
    <property type="match status" value="1"/>
</dbReference>
<dbReference type="GO" id="GO:0032259">
    <property type="term" value="P:methylation"/>
    <property type="evidence" value="ECO:0007669"/>
    <property type="project" value="UniProtKB-KW"/>
</dbReference>
<dbReference type="PANTHER" id="PTHR10882">
    <property type="entry name" value="DIPHTHINE SYNTHASE"/>
    <property type="match status" value="1"/>
</dbReference>
<proteinExistence type="inferred from homology"/>
<reference evidence="9" key="1">
    <citation type="journal article" date="2020" name="mSystems">
        <title>Genome- and Community-Level Interaction Insights into Carbon Utilization and Element Cycling Functions of Hydrothermarchaeota in Hydrothermal Sediment.</title>
        <authorList>
            <person name="Zhou Z."/>
            <person name="Liu Y."/>
            <person name="Xu W."/>
            <person name="Pan J."/>
            <person name="Luo Z.H."/>
            <person name="Li M."/>
        </authorList>
    </citation>
    <scope>NUCLEOTIDE SEQUENCE [LARGE SCALE GENOMIC DNA]</scope>
    <source>
        <strain evidence="9">SpSt-123</strain>
    </source>
</reference>
<name>A0A7C1E6F2_9CREN</name>
<evidence type="ECO:0000256" key="2">
    <source>
        <dbReference type="ARBA" id="ARBA00006729"/>
    </source>
</evidence>
<evidence type="ECO:0000256" key="4">
    <source>
        <dbReference type="ARBA" id="ARBA00022679"/>
    </source>
</evidence>
<dbReference type="InterPro" id="IPR035996">
    <property type="entry name" value="4pyrrol_Methylase_sf"/>
</dbReference>
<gene>
    <name evidence="9" type="primary">dph5</name>
    <name evidence="6" type="synonym">dphB</name>
    <name evidence="9" type="ORF">ENO04_06525</name>
</gene>
<comment type="function">
    <text evidence="6">S-adenosyl-L-methionine-dependent methyltransferase that catalyzes the trimethylation of the amino group of the modified target histidine residue in translation elongation factor 2 (EF-2), to form an intermediate called diphthine. The three successive methylation reactions represent the second step of diphthamide biosynthesis.</text>
</comment>
<organism evidence="9">
    <name type="scientific">Fervidicoccus fontis</name>
    <dbReference type="NCBI Taxonomy" id="683846"/>
    <lineage>
        <taxon>Archaea</taxon>
        <taxon>Thermoproteota</taxon>
        <taxon>Thermoprotei</taxon>
        <taxon>Fervidicoccales</taxon>
        <taxon>Fervidicoccaceae</taxon>
        <taxon>Fervidicoccus</taxon>
    </lineage>
</organism>
<dbReference type="SUPFAM" id="SSF53790">
    <property type="entry name" value="Tetrapyrrole methylase"/>
    <property type="match status" value="1"/>
</dbReference>
<dbReference type="InterPro" id="IPR004551">
    <property type="entry name" value="Dphthn_synthase"/>
</dbReference>
<accession>A0A7C1E6F2</accession>
<sequence length="271" mass="30471">MDNPSDACRGELYIVGIGLHPKMITLEALEAINKADSVYLETYTSPGVDEMTSFLEKIRLGERITRLTRKDVEEQGAREIINKLRNGEKVCFLVYGDPFVATTHNALRLEALRLGCRVNYVPGISVYHYSISATGLFNYKFGPSVTVVYPRWGIKFTSPYMTINENLERGLHTFVFLDIDEKLGPMTPDIAAKLLLEASTEFEKRNLNENSVVLVLEKMGGPDEKIYCEKLGGLLNKRWGAPPYSLVIPSKLHFMEKDVLLSIGLGCNKLF</sequence>
<feature type="binding site" evidence="6 7">
    <location>
        <position position="97"/>
    </location>
    <ligand>
        <name>S-adenosyl-L-methionine</name>
        <dbReference type="ChEBI" id="CHEBI:59789"/>
    </ligand>
</feature>
<feature type="binding site" evidence="6 7">
    <location>
        <position position="244"/>
    </location>
    <ligand>
        <name>S-adenosyl-L-methionine</name>
        <dbReference type="ChEBI" id="CHEBI:59789"/>
    </ligand>
</feature>
<dbReference type="HAMAP" id="MF_01084">
    <property type="entry name" value="Diphthine_synth"/>
    <property type="match status" value="1"/>
</dbReference>
<protein>
    <recommendedName>
        <fullName evidence="6">Diphthine synthase</fullName>
        <ecNumber evidence="6">2.1.1.98</ecNumber>
    </recommendedName>
    <alternativeName>
        <fullName evidence="6">Diphthamide biosynthesis methyltransferase</fullName>
    </alternativeName>
</protein>
<dbReference type="GO" id="GO:0004164">
    <property type="term" value="F:diphthine synthase activity"/>
    <property type="evidence" value="ECO:0007669"/>
    <property type="project" value="UniProtKB-UniRule"/>
</dbReference>
<dbReference type="AlphaFoldDB" id="A0A7C1E6F2"/>
<keyword evidence="4 6" id="KW-0808">Transferase</keyword>
<dbReference type="NCBIfam" id="TIGR00522">
    <property type="entry name" value="dph5"/>
    <property type="match status" value="1"/>
</dbReference>
<evidence type="ECO:0000313" key="9">
    <source>
        <dbReference type="EMBL" id="HDS11243.1"/>
    </source>
</evidence>
<evidence type="ECO:0000256" key="3">
    <source>
        <dbReference type="ARBA" id="ARBA00022603"/>
    </source>
</evidence>
<feature type="domain" description="Tetrapyrrole methylase" evidence="8">
    <location>
        <begin position="12"/>
        <end position="232"/>
    </location>
</feature>
<dbReference type="EMBL" id="DSDY01000192">
    <property type="protein sequence ID" value="HDS11243.1"/>
    <property type="molecule type" value="Genomic_DNA"/>
</dbReference>
<dbReference type="Gene3D" id="3.40.1010.10">
    <property type="entry name" value="Cobalt-precorrin-4 Transmethylase, Domain 1"/>
    <property type="match status" value="1"/>
</dbReference>
<evidence type="ECO:0000256" key="5">
    <source>
        <dbReference type="ARBA" id="ARBA00022691"/>
    </source>
</evidence>
<evidence type="ECO:0000256" key="7">
    <source>
        <dbReference type="PIRSR" id="PIRSR036432-1"/>
    </source>
</evidence>
<dbReference type="PIRSF" id="PIRSF036432">
    <property type="entry name" value="Diphthine_synth"/>
    <property type="match status" value="1"/>
</dbReference>
<dbReference type="GO" id="GO:0017183">
    <property type="term" value="P:protein histidyl modification to diphthamide"/>
    <property type="evidence" value="ECO:0007669"/>
    <property type="project" value="UniProtKB-UniRule"/>
</dbReference>
<feature type="binding site" evidence="6 7">
    <location>
        <position position="19"/>
    </location>
    <ligand>
        <name>S-adenosyl-L-methionine</name>
        <dbReference type="ChEBI" id="CHEBI:59789"/>
    </ligand>
</feature>
<dbReference type="CDD" id="cd11647">
    <property type="entry name" value="DHP5_DphB"/>
    <property type="match status" value="1"/>
</dbReference>
<feature type="binding site" evidence="6 7">
    <location>
        <begin position="125"/>
        <end position="126"/>
    </location>
    <ligand>
        <name>S-adenosyl-L-methionine</name>
        <dbReference type="ChEBI" id="CHEBI:59789"/>
    </ligand>
</feature>
<comment type="similarity">
    <text evidence="2 6">Belongs to the diphthine synthase family.</text>
</comment>
<feature type="binding site" evidence="6 7">
    <location>
        <position position="219"/>
    </location>
    <ligand>
        <name>S-adenosyl-L-methionine</name>
        <dbReference type="ChEBI" id="CHEBI:59789"/>
    </ligand>
</feature>
<dbReference type="Pfam" id="PF00590">
    <property type="entry name" value="TP_methylase"/>
    <property type="match status" value="1"/>
</dbReference>
<feature type="binding site" evidence="6 7">
    <location>
        <position position="177"/>
    </location>
    <ligand>
        <name>S-adenosyl-L-methionine</name>
        <dbReference type="ChEBI" id="CHEBI:59789"/>
    </ligand>
</feature>
<dbReference type="InterPro" id="IPR014776">
    <property type="entry name" value="4pyrrole_Mease_sub2"/>
</dbReference>
<comment type="caution">
    <text evidence="9">The sequence shown here is derived from an EMBL/GenBank/DDBJ whole genome shotgun (WGS) entry which is preliminary data.</text>
</comment>
<dbReference type="UniPathway" id="UPA00559"/>
<dbReference type="InterPro" id="IPR014777">
    <property type="entry name" value="4pyrrole_Mease_sub1"/>
</dbReference>
<evidence type="ECO:0000259" key="8">
    <source>
        <dbReference type="Pfam" id="PF00590"/>
    </source>
</evidence>
<comment type="pathway">
    <text evidence="1 6">Protein modification; peptidyl-diphthamide biosynthesis.</text>
</comment>
<keyword evidence="3 6" id="KW-0489">Methyltransferase</keyword>
<dbReference type="InterPro" id="IPR000878">
    <property type="entry name" value="4pyrrol_Mease"/>
</dbReference>
<dbReference type="EC" id="2.1.1.98" evidence="6"/>
<feature type="binding site" evidence="6 7">
    <location>
        <position position="100"/>
    </location>
    <ligand>
        <name>S-adenosyl-L-methionine</name>
        <dbReference type="ChEBI" id="CHEBI:59789"/>
    </ligand>
</feature>
<evidence type="ECO:0000256" key="1">
    <source>
        <dbReference type="ARBA" id="ARBA00005156"/>
    </source>
</evidence>
<comment type="catalytic activity">
    <reaction evidence="6">
        <text>2-[(3S)-amino-3-carboxypropyl]-L-histidyl-[translation elongation factor 2] + 3 S-adenosyl-L-methionine = diphthine-[translation elongation factor 2] + 3 S-adenosyl-L-homocysteine + 3 H(+)</text>
        <dbReference type="Rhea" id="RHEA:36415"/>
        <dbReference type="Rhea" id="RHEA-COMP:9749"/>
        <dbReference type="Rhea" id="RHEA-COMP:10172"/>
        <dbReference type="ChEBI" id="CHEBI:15378"/>
        <dbReference type="ChEBI" id="CHEBI:57856"/>
        <dbReference type="ChEBI" id="CHEBI:59789"/>
        <dbReference type="ChEBI" id="CHEBI:73995"/>
        <dbReference type="ChEBI" id="CHEBI:82696"/>
        <dbReference type="EC" id="2.1.1.98"/>
    </reaction>
</comment>
<keyword evidence="5 6" id="KW-0949">S-adenosyl-L-methionine</keyword>
<evidence type="ECO:0000256" key="6">
    <source>
        <dbReference type="HAMAP-Rule" id="MF_01084"/>
    </source>
</evidence>
<comment type="subunit">
    <text evidence="6">Homodimer.</text>
</comment>
<dbReference type="Gene3D" id="3.30.950.10">
    <property type="entry name" value="Methyltransferase, Cobalt-precorrin-4 Transmethylase, Domain 2"/>
    <property type="match status" value="1"/>
</dbReference>